<name>A0A6A6WXY5_9PLEO</name>
<feature type="transmembrane region" description="Helical" evidence="1">
    <location>
        <begin position="100"/>
        <end position="121"/>
    </location>
</feature>
<evidence type="ECO:0000313" key="2">
    <source>
        <dbReference type="EMBL" id="KAF2788791.1"/>
    </source>
</evidence>
<feature type="transmembrane region" description="Helical" evidence="1">
    <location>
        <begin position="66"/>
        <end position="88"/>
    </location>
</feature>
<protein>
    <submittedName>
        <fullName evidence="2">Uncharacterized protein</fullName>
    </submittedName>
</protein>
<dbReference type="Proteomes" id="UP000799757">
    <property type="component" value="Unassembled WGS sequence"/>
</dbReference>
<feature type="transmembrane region" description="Helical" evidence="1">
    <location>
        <begin position="7"/>
        <end position="30"/>
    </location>
</feature>
<accession>A0A6A6WXY5</accession>
<sequence>MDNFNPLTTLAISAGALIFGIPVGVAAIIFEKVYMPNIILGTKEIKAGIDTTKTISFSLLSGTNDAVIAGAFISIICSVLFGIGLAVVRHVSRHNIWGWAMFFPALANVLAQIGVLAYVQIVQGQHPEAKSTTEVKYVNGSYDTDGKLYTREAWACTMDKLYNEREGQWAGKACSNLKTGRMMTFPLLACSAVILAIAFWQVQRKGGLGWLFGRTKRIAAMKKGKYIDLE</sequence>
<proteinExistence type="predicted"/>
<dbReference type="EMBL" id="MU002186">
    <property type="protein sequence ID" value="KAF2788791.1"/>
    <property type="molecule type" value="Genomic_DNA"/>
</dbReference>
<evidence type="ECO:0000256" key="1">
    <source>
        <dbReference type="SAM" id="Phobius"/>
    </source>
</evidence>
<evidence type="ECO:0000313" key="3">
    <source>
        <dbReference type="Proteomes" id="UP000799757"/>
    </source>
</evidence>
<dbReference type="OrthoDB" id="3782375at2759"/>
<gene>
    <name evidence="2" type="ORF">K505DRAFT_314235</name>
</gene>
<reference evidence="2" key="1">
    <citation type="journal article" date="2020" name="Stud. Mycol.">
        <title>101 Dothideomycetes genomes: a test case for predicting lifestyles and emergence of pathogens.</title>
        <authorList>
            <person name="Haridas S."/>
            <person name="Albert R."/>
            <person name="Binder M."/>
            <person name="Bloem J."/>
            <person name="Labutti K."/>
            <person name="Salamov A."/>
            <person name="Andreopoulos B."/>
            <person name="Baker S."/>
            <person name="Barry K."/>
            <person name="Bills G."/>
            <person name="Bluhm B."/>
            <person name="Cannon C."/>
            <person name="Castanera R."/>
            <person name="Culley D."/>
            <person name="Daum C."/>
            <person name="Ezra D."/>
            <person name="Gonzalez J."/>
            <person name="Henrissat B."/>
            <person name="Kuo A."/>
            <person name="Liang C."/>
            <person name="Lipzen A."/>
            <person name="Lutzoni F."/>
            <person name="Magnuson J."/>
            <person name="Mondo S."/>
            <person name="Nolan M."/>
            <person name="Ohm R."/>
            <person name="Pangilinan J."/>
            <person name="Park H.-J."/>
            <person name="Ramirez L."/>
            <person name="Alfaro M."/>
            <person name="Sun H."/>
            <person name="Tritt A."/>
            <person name="Yoshinaga Y."/>
            <person name="Zwiers L.-H."/>
            <person name="Turgeon B."/>
            <person name="Goodwin S."/>
            <person name="Spatafora J."/>
            <person name="Crous P."/>
            <person name="Grigoriev I."/>
        </authorList>
    </citation>
    <scope>NUCLEOTIDE SEQUENCE</scope>
    <source>
        <strain evidence="2">CBS 109.77</strain>
    </source>
</reference>
<dbReference type="AlphaFoldDB" id="A0A6A6WXY5"/>
<keyword evidence="3" id="KW-1185">Reference proteome</keyword>
<feature type="transmembrane region" description="Helical" evidence="1">
    <location>
        <begin position="185"/>
        <end position="202"/>
    </location>
</feature>
<organism evidence="2 3">
    <name type="scientific">Melanomma pulvis-pyrius CBS 109.77</name>
    <dbReference type="NCBI Taxonomy" id="1314802"/>
    <lineage>
        <taxon>Eukaryota</taxon>
        <taxon>Fungi</taxon>
        <taxon>Dikarya</taxon>
        <taxon>Ascomycota</taxon>
        <taxon>Pezizomycotina</taxon>
        <taxon>Dothideomycetes</taxon>
        <taxon>Pleosporomycetidae</taxon>
        <taxon>Pleosporales</taxon>
        <taxon>Melanommataceae</taxon>
        <taxon>Melanomma</taxon>
    </lineage>
</organism>
<keyword evidence="1" id="KW-0472">Membrane</keyword>
<keyword evidence="1" id="KW-0812">Transmembrane</keyword>
<keyword evidence="1" id="KW-1133">Transmembrane helix</keyword>